<dbReference type="InterPro" id="IPR003673">
    <property type="entry name" value="CoA-Trfase_fam_III"/>
</dbReference>
<evidence type="ECO:0000313" key="2">
    <source>
        <dbReference type="EMBL" id="MDT0469831.1"/>
    </source>
</evidence>
<proteinExistence type="predicted"/>
<feature type="region of interest" description="Disordered" evidence="1">
    <location>
        <begin position="33"/>
        <end position="58"/>
    </location>
</feature>
<gene>
    <name evidence="2" type="ORF">RM764_44065</name>
</gene>
<keyword evidence="2" id="KW-0808">Transferase</keyword>
<dbReference type="RefSeq" id="WP_311701249.1">
    <property type="nucleotide sequence ID" value="NZ_JAVREY010000133.1"/>
</dbReference>
<dbReference type="Pfam" id="PF02515">
    <property type="entry name" value="CoA_transf_3"/>
    <property type="match status" value="1"/>
</dbReference>
<dbReference type="SUPFAM" id="SSF89796">
    <property type="entry name" value="CoA-transferase family III (CaiB/BaiF)"/>
    <property type="match status" value="1"/>
</dbReference>
<evidence type="ECO:0000313" key="3">
    <source>
        <dbReference type="Proteomes" id="UP001183809"/>
    </source>
</evidence>
<sequence>MGGPCRTATDVPSSVAGPAAATILSDCGADVIQIEPPGTGAPQRHLSSAPPTPGAQADYGRHLAHRDMRGTVIDLKSPAGTEVL</sequence>
<organism evidence="2 3">
    <name type="scientific">Streptomyces gibsoniae</name>
    <dbReference type="NCBI Taxonomy" id="3075529"/>
    <lineage>
        <taxon>Bacteria</taxon>
        <taxon>Bacillati</taxon>
        <taxon>Actinomycetota</taxon>
        <taxon>Actinomycetes</taxon>
        <taxon>Kitasatosporales</taxon>
        <taxon>Streptomycetaceae</taxon>
        <taxon>Streptomyces</taxon>
    </lineage>
</organism>
<dbReference type="GO" id="GO:0016740">
    <property type="term" value="F:transferase activity"/>
    <property type="evidence" value="ECO:0007669"/>
    <property type="project" value="UniProtKB-KW"/>
</dbReference>
<evidence type="ECO:0000256" key="1">
    <source>
        <dbReference type="SAM" id="MobiDB-lite"/>
    </source>
</evidence>
<dbReference type="EMBL" id="JAVREY010000133">
    <property type="protein sequence ID" value="MDT0469831.1"/>
    <property type="molecule type" value="Genomic_DNA"/>
</dbReference>
<dbReference type="InterPro" id="IPR023606">
    <property type="entry name" value="CoA-Trfase_III_dom_1_sf"/>
</dbReference>
<accession>A0ABU2U9W3</accession>
<dbReference type="Proteomes" id="UP001183809">
    <property type="component" value="Unassembled WGS sequence"/>
</dbReference>
<name>A0ABU2U9W3_9ACTN</name>
<reference evidence="3" key="1">
    <citation type="submission" date="2023-07" db="EMBL/GenBank/DDBJ databases">
        <title>30 novel species of actinomycetes from the DSMZ collection.</title>
        <authorList>
            <person name="Nouioui I."/>
        </authorList>
    </citation>
    <scope>NUCLEOTIDE SEQUENCE [LARGE SCALE GENOMIC DNA]</scope>
    <source>
        <strain evidence="3">DSM 41699</strain>
    </source>
</reference>
<comment type="caution">
    <text evidence="2">The sequence shown here is derived from an EMBL/GenBank/DDBJ whole genome shotgun (WGS) entry which is preliminary data.</text>
</comment>
<protein>
    <submittedName>
        <fullName evidence="2">CoA transferase</fullName>
    </submittedName>
</protein>
<dbReference type="Gene3D" id="3.40.50.10540">
    <property type="entry name" value="Crotonobetainyl-coa:carnitine coa-transferase, domain 1"/>
    <property type="match status" value="1"/>
</dbReference>
<keyword evidence="3" id="KW-1185">Reference proteome</keyword>